<dbReference type="AlphaFoldDB" id="A0A8H9NZN1"/>
<dbReference type="RefSeq" id="WP_044702758.1">
    <property type="nucleotide sequence ID" value="NZ_JAAMQE010000005.1"/>
</dbReference>
<name>A0A8H9NZN1_9ENTR</name>
<proteinExistence type="predicted"/>
<evidence type="ECO:0000313" key="1">
    <source>
        <dbReference type="EMBL" id="HAT1588466.1"/>
    </source>
</evidence>
<dbReference type="Proteomes" id="UP000864563">
    <property type="component" value="Unassembled WGS sequence"/>
</dbReference>
<gene>
    <name evidence="1" type="ORF">I8Y00_004871</name>
</gene>
<reference evidence="1" key="1">
    <citation type="journal article" date="2018" name="Genome Biol.">
        <title>SKESA: strategic k-mer extension for scrupulous assemblies.</title>
        <authorList>
            <person name="Souvorov A."/>
            <person name="Agarwala R."/>
            <person name="Lipman D.J."/>
        </authorList>
    </citation>
    <scope>NUCLEOTIDE SEQUENCE</scope>
    <source>
        <strain evidence="1">YDC697-2</strain>
    </source>
</reference>
<reference evidence="1" key="2">
    <citation type="submission" date="2020-11" db="EMBL/GenBank/DDBJ databases">
        <authorList>
            <consortium name="NCBI Pathogen Detection Project"/>
        </authorList>
    </citation>
    <scope>NUCLEOTIDE SEQUENCE</scope>
    <source>
        <strain evidence="1">YDC697-2</strain>
    </source>
</reference>
<comment type="caution">
    <text evidence="1">The sequence shown here is derived from an EMBL/GenBank/DDBJ whole genome shotgun (WGS) entry which is preliminary data.</text>
</comment>
<organism evidence="1">
    <name type="scientific">Citrobacter farmeri</name>
    <dbReference type="NCBI Taxonomy" id="67824"/>
    <lineage>
        <taxon>Bacteria</taxon>
        <taxon>Pseudomonadati</taxon>
        <taxon>Pseudomonadota</taxon>
        <taxon>Gammaproteobacteria</taxon>
        <taxon>Enterobacterales</taxon>
        <taxon>Enterobacteriaceae</taxon>
        <taxon>Citrobacter</taxon>
    </lineage>
</organism>
<protein>
    <submittedName>
        <fullName evidence="1">Uncharacterized protein</fullName>
    </submittedName>
</protein>
<sequence>MPNLYELAKGYASRLANQTTVEARENELKLIFREIEKLVQIPGNIPITESQIKLLLRYLRDELKALGFTSKDIVVHESTRPSLEGLEELAKSLSICNDEALDLISMMASRTKENK</sequence>
<dbReference type="EMBL" id="DACSDU010000032">
    <property type="protein sequence ID" value="HAT1588466.1"/>
    <property type="molecule type" value="Genomic_DNA"/>
</dbReference>
<accession>A0A8H9NZN1</accession>